<feature type="domain" description="C2H2-type" evidence="9">
    <location>
        <begin position="556"/>
        <end position="583"/>
    </location>
</feature>
<dbReference type="PROSITE" id="PS00028">
    <property type="entry name" value="ZINC_FINGER_C2H2_1"/>
    <property type="match status" value="5"/>
</dbReference>
<dbReference type="InterPro" id="IPR009057">
    <property type="entry name" value="Homeodomain-like_sf"/>
</dbReference>
<keyword evidence="4 7" id="KW-0863">Zinc-finger</keyword>
<name>A0AAD7Y630_MYTSE</name>
<dbReference type="SMART" id="SM00355">
    <property type="entry name" value="ZnF_C2H2"/>
    <property type="match status" value="10"/>
</dbReference>
<dbReference type="EMBL" id="JARGEI010000032">
    <property type="protein sequence ID" value="KAJ8703995.1"/>
    <property type="molecule type" value="Genomic_DNA"/>
</dbReference>
<dbReference type="Gene3D" id="3.30.160.60">
    <property type="entry name" value="Classic Zinc Finger"/>
    <property type="match status" value="4"/>
</dbReference>
<sequence length="727" mass="85548">MWIEHQFDGEAEVYGEMLVQCFALTWDHSEDSMEQDQICEQCIFRLRDASDFKKVVLSSQDELLQELESENLIAIKEERLEEEFLEDCKPESEADTADNTYYDPEFIMDNGDTGDSDKDEEYEEIEYLEDEDTAPDALDTDSSQQTDQSKQVRIRRKPTRHSDPDDDDAPKRKWPKKLPKSERQKTYKQYSEVDLRKCLEEVRKNILTPAEAAEKYDIPKKTICAKVKAKPSDVLIDNTTKSNNGMSLRKRSTASKTKRPRASETKIPTTKTKPKETETKQDDKPKDAKPTYEKQAPNPDDQRFMYKHKTNIKTILQFSNATLIKAYARDGFSCNFCQFQAKDPFELKQHNLKNHTNDKDTDEAIKVAYVTDLILKLDTTDFICKICKQPLNTVEDCDEVDANREKMFQLIKEIKTILTFTNATPYKSKNIRYYCAYCSTDGPHFEDPDDLRTHTRTEHVGHRTEKIEYAMRPYWMNEVIKLDIDNLLCTVCCVVINNWNEMFKHLKDKHNIVLDQAYTRVIPYVLRSNLQCALCKESFSNYLHLDGHMNAHYNNYICNDCGDTFLAQTRLKQHVQIHNIGKFNCRFCDKVFNLQKYRRKHEETVHEQRTKFKCQYCPERFAGEYLRHLHCLEAHPDTVKTITCEFCGDVFTWKQYYTTHIKRKHQKRKPYECGKCNKKFFGNHELKEHMLRHAGAKNFECPVCHKRYVSMNSLKQHAKQHKKKNEA</sequence>
<proteinExistence type="predicted"/>
<feature type="domain" description="C2H2-type" evidence="9">
    <location>
        <begin position="583"/>
        <end position="611"/>
    </location>
</feature>
<dbReference type="SUPFAM" id="SSF46689">
    <property type="entry name" value="Homeodomain-like"/>
    <property type="match status" value="1"/>
</dbReference>
<dbReference type="GO" id="GO:0000978">
    <property type="term" value="F:RNA polymerase II cis-regulatory region sequence-specific DNA binding"/>
    <property type="evidence" value="ECO:0007669"/>
    <property type="project" value="TreeGrafter"/>
</dbReference>
<dbReference type="InterPro" id="IPR036236">
    <property type="entry name" value="Znf_C2H2_sf"/>
</dbReference>
<evidence type="ECO:0000313" key="11">
    <source>
        <dbReference type="Proteomes" id="UP001231518"/>
    </source>
</evidence>
<feature type="region of interest" description="Disordered" evidence="8">
    <location>
        <begin position="236"/>
        <end position="305"/>
    </location>
</feature>
<evidence type="ECO:0000256" key="5">
    <source>
        <dbReference type="ARBA" id="ARBA00022833"/>
    </source>
</evidence>
<feature type="compositionally biased region" description="Acidic residues" evidence="8">
    <location>
        <begin position="112"/>
        <end position="134"/>
    </location>
</feature>
<evidence type="ECO:0000256" key="6">
    <source>
        <dbReference type="ARBA" id="ARBA00023242"/>
    </source>
</evidence>
<evidence type="ECO:0000259" key="9">
    <source>
        <dbReference type="PROSITE" id="PS50157"/>
    </source>
</evidence>
<comment type="caution">
    <text evidence="10">The sequence shown here is derived from an EMBL/GenBank/DDBJ whole genome shotgun (WGS) entry which is preliminary data.</text>
</comment>
<dbReference type="InterPro" id="IPR013087">
    <property type="entry name" value="Znf_C2H2_type"/>
</dbReference>
<feature type="region of interest" description="Disordered" evidence="8">
    <location>
        <begin position="83"/>
        <end position="190"/>
    </location>
</feature>
<dbReference type="GO" id="GO:0005634">
    <property type="term" value="C:nucleus"/>
    <property type="evidence" value="ECO:0007669"/>
    <property type="project" value="UniProtKB-SubCell"/>
</dbReference>
<feature type="compositionally biased region" description="Basic and acidic residues" evidence="8">
    <location>
        <begin position="179"/>
        <end position="190"/>
    </location>
</feature>
<organism evidence="10 11">
    <name type="scientific">Mythimna separata</name>
    <name type="common">Oriental armyworm</name>
    <name type="synonym">Pseudaletia separata</name>
    <dbReference type="NCBI Taxonomy" id="271217"/>
    <lineage>
        <taxon>Eukaryota</taxon>
        <taxon>Metazoa</taxon>
        <taxon>Ecdysozoa</taxon>
        <taxon>Arthropoda</taxon>
        <taxon>Hexapoda</taxon>
        <taxon>Insecta</taxon>
        <taxon>Pterygota</taxon>
        <taxon>Neoptera</taxon>
        <taxon>Endopterygota</taxon>
        <taxon>Lepidoptera</taxon>
        <taxon>Glossata</taxon>
        <taxon>Ditrysia</taxon>
        <taxon>Noctuoidea</taxon>
        <taxon>Noctuidae</taxon>
        <taxon>Noctuinae</taxon>
        <taxon>Hadenini</taxon>
        <taxon>Mythimna</taxon>
    </lineage>
</organism>
<feature type="compositionally biased region" description="Low complexity" evidence="8">
    <location>
        <begin position="140"/>
        <end position="149"/>
    </location>
</feature>
<feature type="domain" description="C2H2-type" evidence="9">
    <location>
        <begin position="642"/>
        <end position="670"/>
    </location>
</feature>
<dbReference type="AlphaFoldDB" id="A0AAD7Y630"/>
<feature type="compositionally biased region" description="Basic and acidic residues" evidence="8">
    <location>
        <begin position="273"/>
        <end position="292"/>
    </location>
</feature>
<keyword evidence="2" id="KW-0479">Metal-binding</keyword>
<feature type="domain" description="C2H2-type" evidence="9">
    <location>
        <begin position="699"/>
        <end position="726"/>
    </location>
</feature>
<evidence type="ECO:0000256" key="7">
    <source>
        <dbReference type="PROSITE-ProRule" id="PRU00042"/>
    </source>
</evidence>
<dbReference type="GO" id="GO:0008270">
    <property type="term" value="F:zinc ion binding"/>
    <property type="evidence" value="ECO:0007669"/>
    <property type="project" value="UniProtKB-KW"/>
</dbReference>
<dbReference type="PROSITE" id="PS50157">
    <property type="entry name" value="ZINC_FINGER_C2H2_2"/>
    <property type="match status" value="6"/>
</dbReference>
<evidence type="ECO:0000256" key="1">
    <source>
        <dbReference type="ARBA" id="ARBA00004123"/>
    </source>
</evidence>
<evidence type="ECO:0000256" key="8">
    <source>
        <dbReference type="SAM" id="MobiDB-lite"/>
    </source>
</evidence>
<accession>A0AAD7Y630</accession>
<evidence type="ECO:0000313" key="10">
    <source>
        <dbReference type="EMBL" id="KAJ8703995.1"/>
    </source>
</evidence>
<keyword evidence="11" id="KW-1185">Reference proteome</keyword>
<gene>
    <name evidence="10" type="ORF">PYW07_013289</name>
</gene>
<feature type="domain" description="C2H2-type" evidence="9">
    <location>
        <begin position="671"/>
        <end position="698"/>
    </location>
</feature>
<keyword evidence="5" id="KW-0862">Zinc</keyword>
<evidence type="ECO:0000256" key="3">
    <source>
        <dbReference type="ARBA" id="ARBA00022737"/>
    </source>
</evidence>
<keyword evidence="6" id="KW-0539">Nucleus</keyword>
<dbReference type="PANTHER" id="PTHR24376:SF235">
    <property type="entry name" value="C2H2-TYPE DOMAIN-CONTAINING PROTEIN"/>
    <property type="match status" value="1"/>
</dbReference>
<feature type="compositionally biased region" description="Polar residues" evidence="8">
    <location>
        <begin position="237"/>
        <end position="246"/>
    </location>
</feature>
<dbReference type="PANTHER" id="PTHR24376">
    <property type="entry name" value="ZINC FINGER PROTEIN"/>
    <property type="match status" value="1"/>
</dbReference>
<comment type="subcellular location">
    <subcellularLocation>
        <location evidence="1">Nucleus</location>
    </subcellularLocation>
</comment>
<evidence type="ECO:0000256" key="2">
    <source>
        <dbReference type="ARBA" id="ARBA00022723"/>
    </source>
</evidence>
<evidence type="ECO:0000256" key="4">
    <source>
        <dbReference type="ARBA" id="ARBA00022771"/>
    </source>
</evidence>
<dbReference type="GO" id="GO:0001228">
    <property type="term" value="F:DNA-binding transcription activator activity, RNA polymerase II-specific"/>
    <property type="evidence" value="ECO:0007669"/>
    <property type="project" value="TreeGrafter"/>
</dbReference>
<feature type="domain" description="C2H2-type" evidence="9">
    <location>
        <begin position="530"/>
        <end position="557"/>
    </location>
</feature>
<dbReference type="Pfam" id="PF00096">
    <property type="entry name" value="zf-C2H2"/>
    <property type="match status" value="1"/>
</dbReference>
<dbReference type="SUPFAM" id="SSF57667">
    <property type="entry name" value="beta-beta-alpha zinc fingers"/>
    <property type="match status" value="4"/>
</dbReference>
<reference evidence="10" key="1">
    <citation type="submission" date="2023-03" db="EMBL/GenBank/DDBJ databases">
        <title>Chromosome-level genomes of two armyworms, Mythimna separata and Mythimna loreyi, provide insights into the biosynthesis and reception of sex pheromones.</title>
        <authorList>
            <person name="Zhao H."/>
        </authorList>
    </citation>
    <scope>NUCLEOTIDE SEQUENCE</scope>
    <source>
        <strain evidence="10">BeijingLab</strain>
        <tissue evidence="10">Pupa</tissue>
    </source>
</reference>
<dbReference type="Proteomes" id="UP001231518">
    <property type="component" value="Chromosome 31"/>
</dbReference>
<protein>
    <recommendedName>
        <fullName evidence="9">C2H2-type domain-containing protein</fullName>
    </recommendedName>
</protein>
<feature type="compositionally biased region" description="Basic residues" evidence="8">
    <location>
        <begin position="248"/>
        <end position="260"/>
    </location>
</feature>
<keyword evidence="3" id="KW-0677">Repeat</keyword>